<proteinExistence type="predicted"/>
<dbReference type="AlphaFoldDB" id="A0A2T6BU12"/>
<dbReference type="GO" id="GO:0005886">
    <property type="term" value="C:plasma membrane"/>
    <property type="evidence" value="ECO:0007669"/>
    <property type="project" value="UniProtKB-SubCell"/>
</dbReference>
<name>A0A2T6BU12_9BACL</name>
<feature type="transmembrane region" description="Helical" evidence="2">
    <location>
        <begin position="93"/>
        <end position="111"/>
    </location>
</feature>
<protein>
    <submittedName>
        <fullName evidence="3">MFS transporter</fullName>
    </submittedName>
</protein>
<dbReference type="Pfam" id="PF07690">
    <property type="entry name" value="MFS_1"/>
    <property type="match status" value="1"/>
</dbReference>
<feature type="transmembrane region" description="Helical" evidence="2">
    <location>
        <begin position="117"/>
        <end position="139"/>
    </location>
</feature>
<evidence type="ECO:0000256" key="1">
    <source>
        <dbReference type="ARBA" id="ARBA00004651"/>
    </source>
</evidence>
<keyword evidence="2" id="KW-0472">Membrane</keyword>
<gene>
    <name evidence="3" type="ORF">C8P63_1115</name>
</gene>
<dbReference type="SUPFAM" id="SSF103473">
    <property type="entry name" value="MFS general substrate transporter"/>
    <property type="match status" value="1"/>
</dbReference>
<accession>A0A2T6BU12</accession>
<organism evidence="3 4">
    <name type="scientific">Melghirimyces profundicolus</name>
    <dbReference type="NCBI Taxonomy" id="1242148"/>
    <lineage>
        <taxon>Bacteria</taxon>
        <taxon>Bacillati</taxon>
        <taxon>Bacillota</taxon>
        <taxon>Bacilli</taxon>
        <taxon>Bacillales</taxon>
        <taxon>Thermoactinomycetaceae</taxon>
        <taxon>Melghirimyces</taxon>
    </lineage>
</organism>
<dbReference type="InterPro" id="IPR011701">
    <property type="entry name" value="MFS"/>
</dbReference>
<evidence type="ECO:0000313" key="4">
    <source>
        <dbReference type="Proteomes" id="UP000244240"/>
    </source>
</evidence>
<dbReference type="Gene3D" id="1.20.1250.20">
    <property type="entry name" value="MFS general substrate transporter like domains"/>
    <property type="match status" value="1"/>
</dbReference>
<comment type="subcellular location">
    <subcellularLocation>
        <location evidence="1">Cell membrane</location>
        <topology evidence="1">Multi-pass membrane protein</topology>
    </subcellularLocation>
</comment>
<comment type="caution">
    <text evidence="3">The sequence shown here is derived from an EMBL/GenBank/DDBJ whole genome shotgun (WGS) entry which is preliminary data.</text>
</comment>
<evidence type="ECO:0000313" key="3">
    <source>
        <dbReference type="EMBL" id="PTX59575.1"/>
    </source>
</evidence>
<keyword evidence="2" id="KW-1133">Transmembrane helix</keyword>
<feature type="transmembrane region" description="Helical" evidence="2">
    <location>
        <begin position="30"/>
        <end position="50"/>
    </location>
</feature>
<dbReference type="InterPro" id="IPR036259">
    <property type="entry name" value="MFS_trans_sf"/>
</dbReference>
<dbReference type="GO" id="GO:0022857">
    <property type="term" value="F:transmembrane transporter activity"/>
    <property type="evidence" value="ECO:0007669"/>
    <property type="project" value="InterPro"/>
</dbReference>
<sequence length="155" mass="16678">MPDEAGNTDPSDPSAVVHETDWTLKKAMRLILLCVSFPALVNTGLTFHLTSIMKELGLGVSTTALVLSLMAGAGFPMIFIGGFAVDRYPTHRVLAFVFLLQLSFLVLILNVHSVTAAVIFAVIWGGSTGLGQIVLNAIWPQYFGRRHLGSIKGLP</sequence>
<dbReference type="EMBL" id="QBKR01000011">
    <property type="protein sequence ID" value="PTX59575.1"/>
    <property type="molecule type" value="Genomic_DNA"/>
</dbReference>
<keyword evidence="4" id="KW-1185">Reference proteome</keyword>
<evidence type="ECO:0000256" key="2">
    <source>
        <dbReference type="SAM" id="Phobius"/>
    </source>
</evidence>
<keyword evidence="2" id="KW-0812">Transmembrane</keyword>
<feature type="transmembrane region" description="Helical" evidence="2">
    <location>
        <begin position="56"/>
        <end position="81"/>
    </location>
</feature>
<reference evidence="3 4" key="1">
    <citation type="submission" date="2018-04" db="EMBL/GenBank/DDBJ databases">
        <title>Genomic Encyclopedia of Archaeal and Bacterial Type Strains, Phase II (KMG-II): from individual species to whole genera.</title>
        <authorList>
            <person name="Goeker M."/>
        </authorList>
    </citation>
    <scope>NUCLEOTIDE SEQUENCE [LARGE SCALE GENOMIC DNA]</scope>
    <source>
        <strain evidence="3 4">DSM 45787</strain>
    </source>
</reference>
<dbReference type="Proteomes" id="UP000244240">
    <property type="component" value="Unassembled WGS sequence"/>
</dbReference>